<dbReference type="STRING" id="479431.Namu_3515"/>
<dbReference type="Gene3D" id="3.30.720.110">
    <property type="match status" value="1"/>
</dbReference>
<dbReference type="InterPro" id="IPR029068">
    <property type="entry name" value="Glyas_Bleomycin-R_OHBP_Dase"/>
</dbReference>
<keyword evidence="3" id="KW-0560">Oxidoreductase</keyword>
<organism evidence="3 4">
    <name type="scientific">Nakamurella multipartita (strain ATCC 700099 / DSM 44233 / CIP 104796 / JCM 9543 / NBRC 105858 / Y-104)</name>
    <name type="common">Microsphaera multipartita</name>
    <dbReference type="NCBI Taxonomy" id="479431"/>
    <lineage>
        <taxon>Bacteria</taxon>
        <taxon>Bacillati</taxon>
        <taxon>Actinomycetota</taxon>
        <taxon>Actinomycetes</taxon>
        <taxon>Nakamurellales</taxon>
        <taxon>Nakamurellaceae</taxon>
        <taxon>Nakamurella</taxon>
    </lineage>
</organism>
<keyword evidence="3" id="KW-0223">Dioxygenase</keyword>
<dbReference type="KEGG" id="nml:Namu_3515"/>
<dbReference type="InterPro" id="IPR004360">
    <property type="entry name" value="Glyas_Fos-R_dOase_dom"/>
</dbReference>
<protein>
    <submittedName>
        <fullName evidence="3">Glyoxalase/bleomycin resistance protein/dioxygenase</fullName>
    </submittedName>
</protein>
<dbReference type="Gene3D" id="3.30.720.120">
    <property type="match status" value="1"/>
</dbReference>
<dbReference type="SUPFAM" id="SSF54593">
    <property type="entry name" value="Glyoxalase/Bleomycin resistance protein/Dihydroxybiphenyl dioxygenase"/>
    <property type="match status" value="1"/>
</dbReference>
<dbReference type="GO" id="GO:0051213">
    <property type="term" value="F:dioxygenase activity"/>
    <property type="evidence" value="ECO:0007669"/>
    <property type="project" value="UniProtKB-KW"/>
</dbReference>
<reference evidence="3 4" key="2">
    <citation type="journal article" date="2010" name="Stand. Genomic Sci.">
        <title>Complete genome sequence of Nakamurella multipartita type strain (Y-104).</title>
        <authorList>
            <person name="Tice H."/>
            <person name="Mayilraj S."/>
            <person name="Sims D."/>
            <person name="Lapidus A."/>
            <person name="Nolan M."/>
            <person name="Lucas S."/>
            <person name="Glavina Del Rio T."/>
            <person name="Copeland A."/>
            <person name="Cheng J.F."/>
            <person name="Meincke L."/>
            <person name="Bruce D."/>
            <person name="Goodwin L."/>
            <person name="Pitluck S."/>
            <person name="Ivanova N."/>
            <person name="Mavromatis K."/>
            <person name="Ovchinnikova G."/>
            <person name="Pati A."/>
            <person name="Chen A."/>
            <person name="Palaniappan K."/>
            <person name="Land M."/>
            <person name="Hauser L."/>
            <person name="Chang Y.J."/>
            <person name="Jeffries C.D."/>
            <person name="Detter J.C."/>
            <person name="Brettin T."/>
            <person name="Rohde M."/>
            <person name="Goker M."/>
            <person name="Bristow J."/>
            <person name="Eisen J.A."/>
            <person name="Markowitz V."/>
            <person name="Hugenholtz P."/>
            <person name="Kyrpides N.C."/>
            <person name="Klenk H.P."/>
            <person name="Chen F."/>
        </authorList>
    </citation>
    <scope>NUCLEOTIDE SEQUENCE [LARGE SCALE GENOMIC DNA]</scope>
    <source>
        <strain evidence="4">ATCC 700099 / DSM 44233 / CIP 104796 / JCM 9543 / NBRC 105858 / Y-104</strain>
    </source>
</reference>
<dbReference type="PANTHER" id="PTHR34109:SF1">
    <property type="entry name" value="VOC DOMAIN-CONTAINING PROTEIN"/>
    <property type="match status" value="1"/>
</dbReference>
<gene>
    <name evidence="3" type="ordered locus">Namu_3515</name>
</gene>
<evidence type="ECO:0000313" key="4">
    <source>
        <dbReference type="Proteomes" id="UP000002218"/>
    </source>
</evidence>
<dbReference type="Proteomes" id="UP000002218">
    <property type="component" value="Chromosome"/>
</dbReference>
<dbReference type="RefSeq" id="WP_015748694.1">
    <property type="nucleotide sequence ID" value="NC_013235.1"/>
</dbReference>
<evidence type="ECO:0000256" key="1">
    <source>
        <dbReference type="SAM" id="MobiDB-lite"/>
    </source>
</evidence>
<feature type="domain" description="Glyoxalase/fosfomycin resistance/dioxygenase" evidence="2">
    <location>
        <begin position="24"/>
        <end position="130"/>
    </location>
</feature>
<evidence type="ECO:0000313" key="3">
    <source>
        <dbReference type="EMBL" id="ACV79840.1"/>
    </source>
</evidence>
<dbReference type="OrthoDB" id="9795306at2"/>
<dbReference type="AlphaFoldDB" id="C8XET9"/>
<name>C8XET9_NAKMY</name>
<dbReference type="PANTHER" id="PTHR34109">
    <property type="entry name" value="BNAUNNG04460D PROTEIN-RELATED"/>
    <property type="match status" value="1"/>
</dbReference>
<dbReference type="EMBL" id="CP001737">
    <property type="protein sequence ID" value="ACV79840.1"/>
    <property type="molecule type" value="Genomic_DNA"/>
</dbReference>
<accession>C8XET9</accession>
<feature type="region of interest" description="Disordered" evidence="1">
    <location>
        <begin position="162"/>
        <end position="186"/>
    </location>
</feature>
<reference evidence="4" key="1">
    <citation type="submission" date="2009-09" db="EMBL/GenBank/DDBJ databases">
        <title>The complete genome of Nakamurella multipartita DSM 44233.</title>
        <authorList>
            <consortium name="US DOE Joint Genome Institute (JGI-PGF)"/>
            <person name="Lucas S."/>
            <person name="Copeland A."/>
            <person name="Lapidus A."/>
            <person name="Glavina del Rio T."/>
            <person name="Dalin E."/>
            <person name="Tice H."/>
            <person name="Bruce D."/>
            <person name="Goodwin L."/>
            <person name="Pitluck S."/>
            <person name="Kyrpides N."/>
            <person name="Mavromatis K."/>
            <person name="Ivanova N."/>
            <person name="Ovchinnikova G."/>
            <person name="Sims D."/>
            <person name="Meincke L."/>
            <person name="Brettin T."/>
            <person name="Detter J.C."/>
            <person name="Han C."/>
            <person name="Larimer F."/>
            <person name="Land M."/>
            <person name="Hauser L."/>
            <person name="Markowitz V."/>
            <person name="Cheng J.-F."/>
            <person name="Hugenholtz P."/>
            <person name="Woyke T."/>
            <person name="Wu D."/>
            <person name="Klenk H.-P."/>
            <person name="Eisen J.A."/>
        </authorList>
    </citation>
    <scope>NUCLEOTIDE SEQUENCE [LARGE SCALE GENOMIC DNA]</scope>
    <source>
        <strain evidence="4">ATCC 700099 / DSM 44233 / CIP 104796 / JCM 9543 / NBRC 105858 / Y-104</strain>
    </source>
</reference>
<keyword evidence="4" id="KW-1185">Reference proteome</keyword>
<dbReference type="InParanoid" id="C8XET9"/>
<sequence>MTGHPSAAPVSWVPDGYTAVAPWVVTADTGAFLDFVAAAFAGVELARVRTADGTIGHGEIKVGDTVVLAFDRRPEWPDMPSLLRVFVPDADQAMANAVAAGARVVTQASTSAFGQRGGRVRDPFGNIWWVVTQVELVPEAVMWQRFQEPGYATQMRVAQETLDAELSGQQHRRSGAPVGPSPDQLK</sequence>
<dbReference type="eggNOG" id="COG2764">
    <property type="taxonomic scope" value="Bacteria"/>
</dbReference>
<dbReference type="HOGENOM" id="CLU_046006_11_0_11"/>
<dbReference type="Pfam" id="PF00903">
    <property type="entry name" value="Glyoxalase"/>
    <property type="match status" value="1"/>
</dbReference>
<evidence type="ECO:0000259" key="2">
    <source>
        <dbReference type="Pfam" id="PF00903"/>
    </source>
</evidence>
<proteinExistence type="predicted"/>
<dbReference type="FunCoup" id="C8XET9">
    <property type="interactions" value="12"/>
</dbReference>